<feature type="compositionally biased region" description="Low complexity" evidence="1">
    <location>
        <begin position="265"/>
        <end position="277"/>
    </location>
</feature>
<dbReference type="InterPro" id="IPR018620">
    <property type="entry name" value="Ubiquitin3-bd_protein_But2_C"/>
</dbReference>
<feature type="compositionally biased region" description="Polar residues" evidence="1">
    <location>
        <begin position="278"/>
        <end position="297"/>
    </location>
</feature>
<evidence type="ECO:0000313" key="5">
    <source>
        <dbReference type="EMBL" id="RDW75804.1"/>
    </source>
</evidence>
<dbReference type="Proteomes" id="UP000256328">
    <property type="component" value="Unassembled WGS sequence"/>
</dbReference>
<reference evidence="5 6" key="1">
    <citation type="journal article" date="2018" name="IMA Fungus">
        <title>IMA Genome-F 9: Draft genome sequence of Annulohypoxylon stygium, Aspergillus mulundensis, Berkeleyomyces basicola (syn. Thielaviopsis basicola), Ceratocystis smalleyi, two Cercospora beticola strains, Coleophoma cylindrospora, Fusarium fracticaudum, Phialophora cf. hyalina, and Morchella septimelata.</title>
        <authorList>
            <person name="Wingfield B.D."/>
            <person name="Bills G.F."/>
            <person name="Dong Y."/>
            <person name="Huang W."/>
            <person name="Nel W.J."/>
            <person name="Swalarsk-Parry B.S."/>
            <person name="Vaghefi N."/>
            <person name="Wilken P.M."/>
            <person name="An Z."/>
            <person name="de Beer Z.W."/>
            <person name="De Vos L."/>
            <person name="Chen L."/>
            <person name="Duong T.A."/>
            <person name="Gao Y."/>
            <person name="Hammerbacher A."/>
            <person name="Kikkert J.R."/>
            <person name="Li Y."/>
            <person name="Li H."/>
            <person name="Li K."/>
            <person name="Li Q."/>
            <person name="Liu X."/>
            <person name="Ma X."/>
            <person name="Naidoo K."/>
            <person name="Pethybridge S.J."/>
            <person name="Sun J."/>
            <person name="Steenkamp E.T."/>
            <person name="van der Nest M.A."/>
            <person name="van Wyk S."/>
            <person name="Wingfield M.J."/>
            <person name="Xiong C."/>
            <person name="Yue Q."/>
            <person name="Zhang X."/>
        </authorList>
    </citation>
    <scope>NUCLEOTIDE SEQUENCE [LARGE SCALE GENOMIC DNA]</scope>
    <source>
        <strain evidence="5 6">BP5796</strain>
    </source>
</reference>
<dbReference type="InterPro" id="IPR054508">
    <property type="entry name" value="PIR1-like_C"/>
</dbReference>
<evidence type="ECO:0000313" key="6">
    <source>
        <dbReference type="Proteomes" id="UP000256328"/>
    </source>
</evidence>
<gene>
    <name evidence="5" type="ORF">BP5796_06625</name>
</gene>
<organism evidence="5 6">
    <name type="scientific">Coleophoma crateriformis</name>
    <dbReference type="NCBI Taxonomy" id="565419"/>
    <lineage>
        <taxon>Eukaryota</taxon>
        <taxon>Fungi</taxon>
        <taxon>Dikarya</taxon>
        <taxon>Ascomycota</taxon>
        <taxon>Pezizomycotina</taxon>
        <taxon>Leotiomycetes</taxon>
        <taxon>Helotiales</taxon>
        <taxon>Dermateaceae</taxon>
        <taxon>Coleophoma</taxon>
    </lineage>
</organism>
<keyword evidence="6" id="KW-1185">Reference proteome</keyword>
<protein>
    <submittedName>
        <fullName evidence="5">Uncharacterized protein</fullName>
    </submittedName>
</protein>
<feature type="domain" description="Ubiquitin 3 binding protein But2 C-terminal" evidence="3">
    <location>
        <begin position="392"/>
        <end position="534"/>
    </location>
</feature>
<name>A0A3D8RPJ2_9HELO</name>
<dbReference type="EMBL" id="PDLN01000009">
    <property type="protein sequence ID" value="RDW75804.1"/>
    <property type="molecule type" value="Genomic_DNA"/>
</dbReference>
<evidence type="ECO:0000256" key="1">
    <source>
        <dbReference type="SAM" id="MobiDB-lite"/>
    </source>
</evidence>
<feature type="signal peptide" evidence="2">
    <location>
        <begin position="1"/>
        <end position="15"/>
    </location>
</feature>
<keyword evidence="2" id="KW-0732">Signal</keyword>
<evidence type="ECO:0000256" key="2">
    <source>
        <dbReference type="SAM" id="SignalP"/>
    </source>
</evidence>
<dbReference type="AlphaFoldDB" id="A0A3D8RPJ2"/>
<accession>A0A3D8RPJ2</accession>
<comment type="caution">
    <text evidence="5">The sequence shown here is derived from an EMBL/GenBank/DDBJ whole genome shotgun (WGS) entry which is preliminary data.</text>
</comment>
<proteinExistence type="predicted"/>
<feature type="region of interest" description="Disordered" evidence="1">
    <location>
        <begin position="265"/>
        <end position="301"/>
    </location>
</feature>
<evidence type="ECO:0000259" key="3">
    <source>
        <dbReference type="Pfam" id="PF09792"/>
    </source>
</evidence>
<dbReference type="Pfam" id="PF22799">
    <property type="entry name" value="PIR1-like_C"/>
    <property type="match status" value="1"/>
</dbReference>
<feature type="domain" description="Cell wall mannoprotein PIR1-like C-terminal" evidence="4">
    <location>
        <begin position="61"/>
        <end position="135"/>
    </location>
</feature>
<dbReference type="OrthoDB" id="4657524at2759"/>
<dbReference type="Pfam" id="PF09792">
    <property type="entry name" value="But2"/>
    <property type="match status" value="1"/>
</dbReference>
<evidence type="ECO:0000259" key="4">
    <source>
        <dbReference type="Pfam" id="PF22799"/>
    </source>
</evidence>
<feature type="chain" id="PRO_5017758594" evidence="2">
    <location>
        <begin position="16"/>
        <end position="544"/>
    </location>
</feature>
<sequence>MYSLVISSLVLGASALSVPRSSCSFGLTASGGQSGTIGQLSDGQNRIGGGLDAATFTISNGGITDAAGRGCILTPSVEQFQCDQGVGPTYGFSIANNGSLISPVSGSTFYACPASDTEWNLYTTPVTGQLKCVEISLTASDCGSSAASSAAAIQTVTVTVQGDCGASASSPAFVSASVQSGFPATSSPEAASSAQAVTTQSTEFSAVPSTSVPAQYSSPAVGPVPAQSASSEVVSSIPVDTATSVEASTAPVQATSPTEVSTAVVTSSAVTESSVTSYPTPSAETSSYEATTPAVTPTSLSSSALVETSSYAVTTPVVSETSAAPTTSVTSTTTYSIANSTSIWTTYVTSTAPLSSYSPSVSPSSVESSSVASASSCAATTLTGTYTNGNYQYPHLIIPVSSETPDTAAGTQYFGTISSNTSTIFNFDIPSSYAGQTCNLIFLLPLQSQLETSSYTFSGTGSIDFSQLSSAASSATTFDNAPSVESDLGTFTLIEGSSTLIKSFSCDAFAGTTATYEMSAVGDTYLYYFQDWNPSPLGIYITVC</sequence>
<dbReference type="PANTHER" id="PTHR39613:SF1">
    <property type="entry name" value="ANCHORED CELL WALL PROTEIN, PUTATIVE (AFU_ORTHOLOGUE AFUA_4G08960)-RELATED"/>
    <property type="match status" value="1"/>
</dbReference>
<dbReference type="PANTHER" id="PTHR39613">
    <property type="entry name" value="ANCHORED CELL WALL PROTEIN, PUTATIVE (AFU_ORTHOLOGUE AFUA_4G08960)-RELATED"/>
    <property type="match status" value="1"/>
</dbReference>